<dbReference type="InterPro" id="IPR042573">
    <property type="entry name" value="GNAT_acetyltra_N"/>
</dbReference>
<dbReference type="AlphaFoldDB" id="A0A559IHD8"/>
<dbReference type="Proteomes" id="UP000318102">
    <property type="component" value="Unassembled WGS sequence"/>
</dbReference>
<protein>
    <submittedName>
        <fullName evidence="2">GNAT family N-acetyltransferase</fullName>
    </submittedName>
</protein>
<dbReference type="PROSITE" id="PS51186">
    <property type="entry name" value="GNAT"/>
    <property type="match status" value="1"/>
</dbReference>
<dbReference type="Pfam" id="PF12746">
    <property type="entry name" value="GNAT_acetyltran"/>
    <property type="match status" value="1"/>
</dbReference>
<keyword evidence="3" id="KW-1185">Reference proteome</keyword>
<evidence type="ECO:0000313" key="3">
    <source>
        <dbReference type="Proteomes" id="UP000318102"/>
    </source>
</evidence>
<dbReference type="InterPro" id="IPR000182">
    <property type="entry name" value="GNAT_dom"/>
</dbReference>
<dbReference type="PANTHER" id="PTHR31143">
    <property type="match status" value="1"/>
</dbReference>
<organism evidence="2 3">
    <name type="scientific">Paenibacillus agilis</name>
    <dbReference type="NCBI Taxonomy" id="3020863"/>
    <lineage>
        <taxon>Bacteria</taxon>
        <taxon>Bacillati</taxon>
        <taxon>Bacillota</taxon>
        <taxon>Bacilli</taxon>
        <taxon>Bacillales</taxon>
        <taxon>Paenibacillaceae</taxon>
        <taxon>Paenibacillus</taxon>
    </lineage>
</organism>
<sequence length="282" mass="32113">MSEDEIMILINERNEWLASKLVTSESDMMFAGVVVGNNPGEVWVDDALNPSSALVWSSGLGCFTFMGNANNRAFNQSLAKLIEDEVIPFLKKKDTSYFEFSVDSEDWYSTIYQHIGNRKIDESYQYVYKSIISQHSQVSYDDKIGSFKVVEIDEALMLELDKREINNADFLVNYIKQYWGTVSNYIGKGYGYAALTESNEVASIAVSSAKFQSTHTIGVETLESYRKQGLSSGLVTRLLQTFRDHHIDAWWDCMDSNLASQKTAEKAGLKQAHRYKISWFHF</sequence>
<comment type="caution">
    <text evidence="2">The sequence shown here is derived from an EMBL/GenBank/DDBJ whole genome shotgun (WGS) entry which is preliminary data.</text>
</comment>
<reference evidence="2 3" key="1">
    <citation type="submission" date="2019-07" db="EMBL/GenBank/DDBJ databases">
        <authorList>
            <person name="Kim J."/>
        </authorList>
    </citation>
    <scope>NUCLEOTIDE SEQUENCE [LARGE SCALE GENOMIC DNA]</scope>
    <source>
        <strain evidence="2 3">N4</strain>
    </source>
</reference>
<dbReference type="OrthoDB" id="2773476at2"/>
<dbReference type="Gene3D" id="3.40.630.30">
    <property type="match status" value="1"/>
</dbReference>
<feature type="domain" description="N-acetyltransferase" evidence="1">
    <location>
        <begin position="142"/>
        <end position="282"/>
    </location>
</feature>
<evidence type="ECO:0000259" key="1">
    <source>
        <dbReference type="PROSITE" id="PS51186"/>
    </source>
</evidence>
<dbReference type="SUPFAM" id="SSF55729">
    <property type="entry name" value="Acyl-CoA N-acyltransferases (Nat)"/>
    <property type="match status" value="1"/>
</dbReference>
<name>A0A559IHD8_9BACL</name>
<proteinExistence type="predicted"/>
<accession>A0A559IHD8</accession>
<dbReference type="InterPro" id="IPR016181">
    <property type="entry name" value="Acyl_CoA_acyltransferase"/>
</dbReference>
<dbReference type="PANTHER" id="PTHR31143:SF2">
    <property type="entry name" value="FR47-LIKE DOMAIN-CONTAINING PROTEIN-RELATED"/>
    <property type="match status" value="1"/>
</dbReference>
<dbReference type="InterPro" id="IPR027365">
    <property type="entry name" value="GNAT_acetyltra_YdfB-like"/>
</dbReference>
<dbReference type="GO" id="GO:0016747">
    <property type="term" value="F:acyltransferase activity, transferring groups other than amino-acyl groups"/>
    <property type="evidence" value="ECO:0007669"/>
    <property type="project" value="InterPro"/>
</dbReference>
<dbReference type="Gene3D" id="3.40.630.110">
    <property type="entry name" value="GNAT acetyltransferase-like"/>
    <property type="match status" value="1"/>
</dbReference>
<gene>
    <name evidence="2" type="ORF">FPZ44_23355</name>
</gene>
<evidence type="ECO:0000313" key="2">
    <source>
        <dbReference type="EMBL" id="TVX86853.1"/>
    </source>
</evidence>
<dbReference type="EMBL" id="VNJK01000005">
    <property type="protein sequence ID" value="TVX86853.1"/>
    <property type="molecule type" value="Genomic_DNA"/>
</dbReference>